<dbReference type="AlphaFoldDB" id="A0A1W1I5E1"/>
<protein>
    <submittedName>
        <fullName evidence="2">Putative Amidase enhancer protein LytB</fullName>
    </submittedName>
</protein>
<evidence type="ECO:0000313" key="3">
    <source>
        <dbReference type="Proteomes" id="UP000192042"/>
    </source>
</evidence>
<evidence type="ECO:0000259" key="1">
    <source>
        <dbReference type="Pfam" id="PF08486"/>
    </source>
</evidence>
<feature type="domain" description="Sporulation stage II protein D amidase enhancer LytB N-terminal" evidence="1">
    <location>
        <begin position="144"/>
        <end position="230"/>
    </location>
</feature>
<dbReference type="GO" id="GO:0030435">
    <property type="term" value="P:sporulation resulting in formation of a cellular spore"/>
    <property type="evidence" value="ECO:0007669"/>
    <property type="project" value="InterPro"/>
</dbReference>
<dbReference type="InterPro" id="IPR013486">
    <property type="entry name" value="SpoIID/LytB"/>
</dbReference>
<proteinExistence type="predicted"/>
<name>A0A1W1I5E1_9BACT</name>
<evidence type="ECO:0000313" key="2">
    <source>
        <dbReference type="EMBL" id="SLM48195.1"/>
    </source>
</evidence>
<dbReference type="InterPro" id="IPR013693">
    <property type="entry name" value="SpoIID/LytB_N"/>
</dbReference>
<dbReference type="PANTHER" id="PTHR30032:SF4">
    <property type="entry name" value="AMIDASE ENHANCER"/>
    <property type="match status" value="1"/>
</dbReference>
<reference evidence="2 3" key="1">
    <citation type="submission" date="2017-03" db="EMBL/GenBank/DDBJ databases">
        <authorList>
            <person name="Afonso C.L."/>
            <person name="Miller P.J."/>
            <person name="Scott M.A."/>
            <person name="Spackman E."/>
            <person name="Goraichik I."/>
            <person name="Dimitrov K.M."/>
            <person name="Suarez D.L."/>
            <person name="Swayne D.E."/>
        </authorList>
    </citation>
    <scope>NUCLEOTIDE SEQUENCE [LARGE SCALE GENOMIC DNA]</scope>
    <source>
        <strain evidence="2">Genome sequencing of Nitrospira japonica strain NJ11</strain>
    </source>
</reference>
<dbReference type="NCBIfam" id="TIGR02669">
    <property type="entry name" value="SpoIID_LytB"/>
    <property type="match status" value="1"/>
</dbReference>
<dbReference type="PANTHER" id="PTHR30032">
    <property type="entry name" value="N-ACETYLMURAMOYL-L-ALANINE AMIDASE-RELATED"/>
    <property type="match status" value="1"/>
</dbReference>
<dbReference type="Pfam" id="PF08486">
    <property type="entry name" value="SpoIID"/>
    <property type="match status" value="1"/>
</dbReference>
<dbReference type="GO" id="GO:0030288">
    <property type="term" value="C:outer membrane-bounded periplasmic space"/>
    <property type="evidence" value="ECO:0007669"/>
    <property type="project" value="TreeGrafter"/>
</dbReference>
<dbReference type="KEGG" id="nja:NSJP_2023"/>
<dbReference type="OrthoDB" id="9773852at2"/>
<gene>
    <name evidence="2" type="ORF">NSJP_2023</name>
</gene>
<keyword evidence="3" id="KW-1185">Reference proteome</keyword>
<dbReference type="STRING" id="1325564.NSJP_2023"/>
<sequence>MDVSTVISICRWGMAVVVGVLVTLGTAPLQAAQSLRVLLAADVVKLDVQSNSSVWVSDSSRHGKAVRPAVRIVPAGKGFMVNGVRMMHEQLTLQGEQGLTLTFVKADGTAGTNGRGAIKAATIQRVTVPVSGLVHVVRRGVGALVINQVDLEEYVKGVVPAEVNSSWHPEMLKAQAVAARTYALYQQMLSANRDYDVVASVQDQVYRGKQGVDGAVLKAVEETRGLVLTYQGAPIYAAFSSTAAGLTEDAVNVWSKDYPYLKGVECPFDLASPYYQWTASFRKELLEHNLRQQGFPIGMITALTPSSFSRGGRVATLRVAHTEGELILRGEELRKAVGYMVVPSTQFTVESVGSEIVLSGYGAGHAVGMCQWGAKELAELGYPFSTILSYYYPDTQLQDMALTKAPIPPSS</sequence>
<accession>A0A1W1I5E1</accession>
<organism evidence="2 3">
    <name type="scientific">Nitrospira japonica</name>
    <dbReference type="NCBI Taxonomy" id="1325564"/>
    <lineage>
        <taxon>Bacteria</taxon>
        <taxon>Pseudomonadati</taxon>
        <taxon>Nitrospirota</taxon>
        <taxon>Nitrospiria</taxon>
        <taxon>Nitrospirales</taxon>
        <taxon>Nitrospiraceae</taxon>
        <taxon>Nitrospira</taxon>
    </lineage>
</organism>
<dbReference type="InterPro" id="IPR051922">
    <property type="entry name" value="Bact_Sporulation_Assoc"/>
</dbReference>
<dbReference type="Proteomes" id="UP000192042">
    <property type="component" value="Chromosome I"/>
</dbReference>
<dbReference type="EMBL" id="LT828648">
    <property type="protein sequence ID" value="SLM48195.1"/>
    <property type="molecule type" value="Genomic_DNA"/>
</dbReference>